<feature type="region of interest" description="Disordered" evidence="1">
    <location>
        <begin position="530"/>
        <end position="580"/>
    </location>
</feature>
<feature type="compositionally biased region" description="Basic and acidic residues" evidence="1">
    <location>
        <begin position="531"/>
        <end position="544"/>
    </location>
</feature>
<evidence type="ECO:0000313" key="2">
    <source>
        <dbReference type="EMBL" id="KAJ8897778.1"/>
    </source>
</evidence>
<protein>
    <submittedName>
        <fullName evidence="2">Uncharacterized protein</fullName>
    </submittedName>
</protein>
<comment type="caution">
    <text evidence="2">The sequence shown here is derived from an EMBL/GenBank/DDBJ whole genome shotgun (WGS) entry which is preliminary data.</text>
</comment>
<reference evidence="2 3" key="1">
    <citation type="submission" date="2023-02" db="EMBL/GenBank/DDBJ databases">
        <title>LHISI_Scaffold_Assembly.</title>
        <authorList>
            <person name="Stuart O.P."/>
            <person name="Cleave R."/>
            <person name="Magrath M.J.L."/>
            <person name="Mikheyev A.S."/>
        </authorList>
    </citation>
    <scope>NUCLEOTIDE SEQUENCE [LARGE SCALE GENOMIC DNA]</scope>
    <source>
        <strain evidence="2">Daus_M_001</strain>
        <tissue evidence="2">Leg muscle</tissue>
    </source>
</reference>
<name>A0ABQ9IM59_9NEOP</name>
<keyword evidence="3" id="KW-1185">Reference proteome</keyword>
<proteinExistence type="predicted"/>
<feature type="compositionally biased region" description="Polar residues" evidence="1">
    <location>
        <begin position="179"/>
        <end position="190"/>
    </location>
</feature>
<sequence length="899" mass="97886">MGGHPRRTFKISSSQKTTVAERLVCSPPTKAIRVQSPVGSLRISACGNRERQCRWSAGFLGDLPFSPPFHSGVAPYSPQSLPSTLPHSTPSCGSDGAEVEFKGGDIRLPGGNPPINRYSCSVSHVFKPRVTSLGIESGSPGREMSIGCSRPPTSNVSDKMDTGRPAEASMSTLHHFPSSAPSRWAASTGNGKRPRSSGPNGFIITVTITTAAAITTIMTAHGRARSRIHCSQAFRNEFRTHSDLNLMLPTNLNSYYLLCQLVLTIRLRLPFLGVLLSHMSDPFMIDLIRSASCLTRECSVGKGAWQREGGRVKRGSRRFSRQFLIVLEGEEAVMVLCLEDNRWNARAGETGDPRENSLTSGIIRPWIETTLCYHVCYIGPREVKAIEQNPITYRTPNEPVQRTPNNTIDRLRRVGITKVCAECSFGATNVYALLDLITRPNAQPLWLPSCHGEACLCSPTPISENNLPQPRPAAHQPNAPREVGCVSYRNYESTGTNFVSDWVLHTAKLSLRAGLPAGVETDLLTNSLCDRQTEDVPRKGRDANPRPLDYRSATPPLSYGGRAATRATNSKDVANSSVPDTYTHLQNKKDYPGGAIEGARKWAQALGIQGDRWRYGREWSDTNVRCSPEEDPSTTCTTEPPDYTTCRVGAVLSCRACRGGRVVLVGATVSCLSRLCDSNISKPTPSLKLHCERGCNKAPTSVAMRAIISWARYCVQGAVVALISPIKGEGGPRALPQEILDFKVECPVRSLKVASSFFPARHLLLTSLLVHVDEVTLGESLQCSGGPAAAKLRVCRRVGAEVLPNTGADKASGRNSEFTVGSTFTQRASWKATAAERLACSPLTKVIRVQSGFSHVGIVPDDAGGRRIFSGISLFPRPFIPALLYTHLNHPHRFSRLRC</sequence>
<feature type="region of interest" description="Disordered" evidence="1">
    <location>
        <begin position="133"/>
        <end position="199"/>
    </location>
</feature>
<gene>
    <name evidence="2" type="ORF">PR048_003128</name>
</gene>
<evidence type="ECO:0000256" key="1">
    <source>
        <dbReference type="SAM" id="MobiDB-lite"/>
    </source>
</evidence>
<accession>A0ABQ9IM59</accession>
<evidence type="ECO:0000313" key="3">
    <source>
        <dbReference type="Proteomes" id="UP001159363"/>
    </source>
</evidence>
<feature type="compositionally biased region" description="Polar residues" evidence="1">
    <location>
        <begin position="566"/>
        <end position="580"/>
    </location>
</feature>
<dbReference type="Proteomes" id="UP001159363">
    <property type="component" value="Chromosome 1"/>
</dbReference>
<organism evidence="2 3">
    <name type="scientific">Dryococelus australis</name>
    <dbReference type="NCBI Taxonomy" id="614101"/>
    <lineage>
        <taxon>Eukaryota</taxon>
        <taxon>Metazoa</taxon>
        <taxon>Ecdysozoa</taxon>
        <taxon>Arthropoda</taxon>
        <taxon>Hexapoda</taxon>
        <taxon>Insecta</taxon>
        <taxon>Pterygota</taxon>
        <taxon>Neoptera</taxon>
        <taxon>Polyneoptera</taxon>
        <taxon>Phasmatodea</taxon>
        <taxon>Verophasmatodea</taxon>
        <taxon>Anareolatae</taxon>
        <taxon>Phasmatidae</taxon>
        <taxon>Eurycanthinae</taxon>
        <taxon>Dryococelus</taxon>
    </lineage>
</organism>
<dbReference type="EMBL" id="JARBHB010000001">
    <property type="protein sequence ID" value="KAJ8897778.1"/>
    <property type="molecule type" value="Genomic_DNA"/>
</dbReference>